<dbReference type="EMBL" id="NMUH01000396">
    <property type="protein sequence ID" value="MQL78370.1"/>
    <property type="molecule type" value="Genomic_DNA"/>
</dbReference>
<evidence type="ECO:0000256" key="2">
    <source>
        <dbReference type="SAM" id="MobiDB-lite"/>
    </source>
</evidence>
<dbReference type="InterPro" id="IPR039340">
    <property type="entry name" value="Tfc4/TFIIIC-102/Sfc4"/>
</dbReference>
<evidence type="ECO:0000313" key="3">
    <source>
        <dbReference type="EMBL" id="MQL78370.1"/>
    </source>
</evidence>
<feature type="compositionally biased region" description="Acidic residues" evidence="2">
    <location>
        <begin position="25"/>
        <end position="37"/>
    </location>
</feature>
<keyword evidence="1" id="KW-0802">TPR repeat</keyword>
<dbReference type="GO" id="GO:0000127">
    <property type="term" value="C:transcription factor TFIIIC complex"/>
    <property type="evidence" value="ECO:0007669"/>
    <property type="project" value="TreeGrafter"/>
</dbReference>
<dbReference type="Gene3D" id="1.25.40.10">
    <property type="entry name" value="Tetratricopeptide repeat domain"/>
    <property type="match status" value="1"/>
</dbReference>
<evidence type="ECO:0008006" key="5">
    <source>
        <dbReference type="Google" id="ProtNLM"/>
    </source>
</evidence>
<protein>
    <recommendedName>
        <fullName evidence="5">General transcription factor 3C polypeptide 3</fullName>
    </recommendedName>
</protein>
<dbReference type="GO" id="GO:0006383">
    <property type="term" value="P:transcription by RNA polymerase III"/>
    <property type="evidence" value="ECO:0007669"/>
    <property type="project" value="InterPro"/>
</dbReference>
<dbReference type="AlphaFoldDB" id="A0A843U8R4"/>
<dbReference type="InterPro" id="IPR011990">
    <property type="entry name" value="TPR-like_helical_dom_sf"/>
</dbReference>
<dbReference type="InterPro" id="IPR019734">
    <property type="entry name" value="TPR_rpt"/>
</dbReference>
<feature type="repeat" description="TPR" evidence="1">
    <location>
        <begin position="158"/>
        <end position="191"/>
    </location>
</feature>
<accession>A0A843U8R4</accession>
<proteinExistence type="predicted"/>
<sequence>MGEAEVAGELEPDLGRAECAMEAGFEGEDGEGEDENKEEGGGGGGARRGEGEGEAQEEEYRFQFDGGMDPVDVVEAEAIEVEPYRLFERLEYEALADRKRKALLQQRGDEGTKKARQEDTFGANFDEILETLNHSFRRKSREAIQLLKDVLRLAPNLSDVYHTLGLIYNAVGDRKKALTYYMFAAHLAPKDPSLWKLLVSWSMWDVLA</sequence>
<gene>
    <name evidence="3" type="ORF">Taro_010798</name>
</gene>
<dbReference type="PROSITE" id="PS50005">
    <property type="entry name" value="TPR"/>
    <property type="match status" value="1"/>
</dbReference>
<dbReference type="OrthoDB" id="785128at2759"/>
<name>A0A843U8R4_COLES</name>
<feature type="compositionally biased region" description="Acidic residues" evidence="2">
    <location>
        <begin position="1"/>
        <end position="12"/>
    </location>
</feature>
<dbReference type="Proteomes" id="UP000652761">
    <property type="component" value="Unassembled WGS sequence"/>
</dbReference>
<comment type="caution">
    <text evidence="3">The sequence shown here is derived from an EMBL/GenBank/DDBJ whole genome shotgun (WGS) entry which is preliminary data.</text>
</comment>
<dbReference type="PANTHER" id="PTHR23082">
    <property type="entry name" value="TRANSCRIPTION INITIATION FACTOR IIIC TFIIIC , POLYPEPTIDE 3-RELATED"/>
    <property type="match status" value="1"/>
</dbReference>
<feature type="region of interest" description="Disordered" evidence="2">
    <location>
        <begin position="1"/>
        <end position="66"/>
    </location>
</feature>
<reference evidence="3" key="1">
    <citation type="submission" date="2017-07" db="EMBL/GenBank/DDBJ databases">
        <title>Taro Niue Genome Assembly and Annotation.</title>
        <authorList>
            <person name="Atibalentja N."/>
            <person name="Keating K."/>
            <person name="Fields C.J."/>
        </authorList>
    </citation>
    <scope>NUCLEOTIDE SEQUENCE</scope>
    <source>
        <strain evidence="3">Niue_2</strain>
        <tissue evidence="3">Leaf</tissue>
    </source>
</reference>
<dbReference type="SUPFAM" id="SSF48452">
    <property type="entry name" value="TPR-like"/>
    <property type="match status" value="1"/>
</dbReference>
<evidence type="ECO:0000313" key="4">
    <source>
        <dbReference type="Proteomes" id="UP000652761"/>
    </source>
</evidence>
<organism evidence="3 4">
    <name type="scientific">Colocasia esculenta</name>
    <name type="common">Wild taro</name>
    <name type="synonym">Arum esculentum</name>
    <dbReference type="NCBI Taxonomy" id="4460"/>
    <lineage>
        <taxon>Eukaryota</taxon>
        <taxon>Viridiplantae</taxon>
        <taxon>Streptophyta</taxon>
        <taxon>Embryophyta</taxon>
        <taxon>Tracheophyta</taxon>
        <taxon>Spermatophyta</taxon>
        <taxon>Magnoliopsida</taxon>
        <taxon>Liliopsida</taxon>
        <taxon>Araceae</taxon>
        <taxon>Aroideae</taxon>
        <taxon>Colocasieae</taxon>
        <taxon>Colocasia</taxon>
    </lineage>
</organism>
<keyword evidence="4" id="KW-1185">Reference proteome</keyword>
<dbReference type="PANTHER" id="PTHR23082:SF0">
    <property type="entry name" value="GENERAL TRANSCRIPTION FACTOR 3C POLYPEPTIDE 3"/>
    <property type="match status" value="1"/>
</dbReference>
<evidence type="ECO:0000256" key="1">
    <source>
        <dbReference type="PROSITE-ProRule" id="PRU00339"/>
    </source>
</evidence>